<reference evidence="1 2" key="1">
    <citation type="submission" date="2019-04" db="EMBL/GenBank/DDBJ databases">
        <title>Crypto-aerobic microbial life in anoxic (sulfidic) marine sediments.</title>
        <authorList>
            <person name="Bhattacharya S."/>
            <person name="Roy C."/>
            <person name="Mondal N."/>
            <person name="Sarkar J."/>
            <person name="Mandal S."/>
            <person name="Rameez M.J."/>
            <person name="Ghosh W."/>
        </authorList>
    </citation>
    <scope>NUCLEOTIDE SEQUENCE [LARGE SCALE GENOMIC DNA]</scope>
    <source>
        <strain evidence="1 2">SBBC</strain>
    </source>
</reference>
<dbReference type="EMBL" id="SWAU01000403">
    <property type="protein sequence ID" value="TKA94260.1"/>
    <property type="molecule type" value="Genomic_DNA"/>
</dbReference>
<accession>A0A4U0YPB9</accession>
<organism evidence="1 2">
    <name type="scientific">Cereibacter changlensis</name>
    <dbReference type="NCBI Taxonomy" id="402884"/>
    <lineage>
        <taxon>Bacteria</taxon>
        <taxon>Pseudomonadati</taxon>
        <taxon>Pseudomonadota</taxon>
        <taxon>Alphaproteobacteria</taxon>
        <taxon>Rhodobacterales</taxon>
        <taxon>Paracoccaceae</taxon>
        <taxon>Cereibacter</taxon>
    </lineage>
</organism>
<dbReference type="AlphaFoldDB" id="A0A4U0YPB9"/>
<proteinExistence type="predicted"/>
<dbReference type="GO" id="GO:0016787">
    <property type="term" value="F:hydrolase activity"/>
    <property type="evidence" value="ECO:0007669"/>
    <property type="project" value="UniProtKB-KW"/>
</dbReference>
<protein>
    <submittedName>
        <fullName evidence="1">Alpha/beta hydrolase</fullName>
    </submittedName>
</protein>
<comment type="caution">
    <text evidence="1">The sequence shown here is derived from an EMBL/GenBank/DDBJ whole genome shotgun (WGS) entry which is preliminary data.</text>
</comment>
<keyword evidence="1" id="KW-0378">Hydrolase</keyword>
<gene>
    <name evidence="1" type="ORF">FAZ78_23305</name>
</gene>
<dbReference type="InterPro" id="IPR029058">
    <property type="entry name" value="AB_hydrolase_fold"/>
</dbReference>
<name>A0A4U0YPB9_9RHOB</name>
<evidence type="ECO:0000313" key="1">
    <source>
        <dbReference type="EMBL" id="TKA94260.1"/>
    </source>
</evidence>
<sequence>MTNSTLTEDPVARGAALYDHGATTVFASGFDPRIAYCLYVPEAAQIGPDTRIVAVIHGTDRDFLGYRDAFAPLGRWKNCIIVSPLFPVGLFGDGNRDGYKHLREGDMRYDEALIAIVEEVAARYGIDGSRFGLWGFSGGGQFTNRFLLVHPERLWAASVGAPGSVTRIDDDHDWWPGTRDFAERFGKPLDLVSLQQLPVQMVVGKADLETWEITHQPGSKHWTEGANDAGRTRPERLTSLARSFEAAGMGVRLEIVPNMPHDSARATDRVTSFFAETLDKLRR</sequence>
<dbReference type="Gene3D" id="3.40.50.1820">
    <property type="entry name" value="alpha/beta hydrolase"/>
    <property type="match status" value="1"/>
</dbReference>
<dbReference type="Proteomes" id="UP000306340">
    <property type="component" value="Unassembled WGS sequence"/>
</dbReference>
<evidence type="ECO:0000313" key="2">
    <source>
        <dbReference type="Proteomes" id="UP000306340"/>
    </source>
</evidence>
<dbReference type="RefSeq" id="WP_136794579.1">
    <property type="nucleotide sequence ID" value="NZ_SWAU01000403.1"/>
</dbReference>
<dbReference type="SUPFAM" id="SSF53474">
    <property type="entry name" value="alpha/beta-Hydrolases"/>
    <property type="match status" value="1"/>
</dbReference>